<accession>A0ABR1SR79</accession>
<keyword evidence="2" id="KW-1185">Reference proteome</keyword>
<dbReference type="EMBL" id="JAQQWL010000018">
    <property type="protein sequence ID" value="KAK8036835.1"/>
    <property type="molecule type" value="Genomic_DNA"/>
</dbReference>
<reference evidence="1 2" key="1">
    <citation type="submission" date="2023-01" db="EMBL/GenBank/DDBJ databases">
        <title>Analysis of 21 Apiospora genomes using comparative genomics revels a genus with tremendous synthesis potential of carbohydrate active enzymes and secondary metabolites.</title>
        <authorList>
            <person name="Sorensen T."/>
        </authorList>
    </citation>
    <scope>NUCLEOTIDE SEQUENCE [LARGE SCALE GENOMIC DNA]</scope>
    <source>
        <strain evidence="1 2">CBS 135458</strain>
    </source>
</reference>
<proteinExistence type="predicted"/>
<dbReference type="GeneID" id="92099804"/>
<comment type="caution">
    <text evidence="1">The sequence shown here is derived from an EMBL/GenBank/DDBJ whole genome shotgun (WGS) entry which is preliminary data.</text>
</comment>
<dbReference type="RefSeq" id="XP_066707653.1">
    <property type="nucleotide sequence ID" value="XM_066866739.1"/>
</dbReference>
<gene>
    <name evidence="1" type="ORF">PG994_015332</name>
</gene>
<organism evidence="1 2">
    <name type="scientific">Apiospora phragmitis</name>
    <dbReference type="NCBI Taxonomy" id="2905665"/>
    <lineage>
        <taxon>Eukaryota</taxon>
        <taxon>Fungi</taxon>
        <taxon>Dikarya</taxon>
        <taxon>Ascomycota</taxon>
        <taxon>Pezizomycotina</taxon>
        <taxon>Sordariomycetes</taxon>
        <taxon>Xylariomycetidae</taxon>
        <taxon>Amphisphaeriales</taxon>
        <taxon>Apiosporaceae</taxon>
        <taxon>Apiospora</taxon>
    </lineage>
</organism>
<name>A0ABR1SR79_9PEZI</name>
<protein>
    <submittedName>
        <fullName evidence="1">Uncharacterized protein</fullName>
    </submittedName>
</protein>
<sequence>MSRSFNIQEQHRGRSTLSIAQESLAITQENLQKERDDNLKIRRRLGRVKYVNDALREQLGITQEELHEEKDISSKFERELNGLKYVNKTLRQLLGTTQEELNKQRDVNSEIQRRLNLNEAQVANTEVYRKKWAKAVSQLDQSRSCGQYKLPDSDLTRAVYQLRYEIENTIAQYFTITPSEHTVNTPNNSFWKYMVEATPGSHDYRDHLSSTTRGEHLIQSFLWRLLVGEIFGKFRWVPSLQESLSRIYETLRPVKEAPEAERQLQMWKAMTSNLIFKHLGLVHEQVYQEEISKTALSFARKVLDVIKPYLQGPDEDLLDGLQSIIQLSIKLDQDFCRLGARYSWFFPPFEQGVLFDLESMEVEVREKKPQPGQFVCVVVAPALMKRGKQTGEDFAMEIRLLKMKVSCGLFDNDDF</sequence>
<dbReference type="Proteomes" id="UP001480595">
    <property type="component" value="Unassembled WGS sequence"/>
</dbReference>
<evidence type="ECO:0000313" key="1">
    <source>
        <dbReference type="EMBL" id="KAK8036835.1"/>
    </source>
</evidence>
<evidence type="ECO:0000313" key="2">
    <source>
        <dbReference type="Proteomes" id="UP001480595"/>
    </source>
</evidence>